<dbReference type="InterPro" id="IPR006001">
    <property type="entry name" value="Therm_gnt_kin"/>
</dbReference>
<evidence type="ECO:0000313" key="12">
    <source>
        <dbReference type="Proteomes" id="UP000675781"/>
    </source>
</evidence>
<dbReference type="Gene3D" id="3.40.50.300">
    <property type="entry name" value="P-loop containing nucleotide triphosphate hydrolases"/>
    <property type="match status" value="1"/>
</dbReference>
<dbReference type="PANTHER" id="PTHR43442">
    <property type="entry name" value="GLUCONOKINASE-RELATED"/>
    <property type="match status" value="1"/>
</dbReference>
<name>A0A941IQS9_9ACTN</name>
<evidence type="ECO:0000256" key="2">
    <source>
        <dbReference type="ARBA" id="ARBA00008420"/>
    </source>
</evidence>
<feature type="compositionally biased region" description="Low complexity" evidence="10">
    <location>
        <begin position="14"/>
        <end position="34"/>
    </location>
</feature>
<evidence type="ECO:0000256" key="9">
    <source>
        <dbReference type="RuleBase" id="RU363066"/>
    </source>
</evidence>
<evidence type="ECO:0000256" key="10">
    <source>
        <dbReference type="SAM" id="MobiDB-lite"/>
    </source>
</evidence>
<dbReference type="GO" id="GO:0005737">
    <property type="term" value="C:cytoplasm"/>
    <property type="evidence" value="ECO:0007669"/>
    <property type="project" value="TreeGrafter"/>
</dbReference>
<keyword evidence="4 9" id="KW-0808">Transferase</keyword>
<keyword evidence="7 9" id="KW-0067">ATP-binding</keyword>
<dbReference type="CDD" id="cd02021">
    <property type="entry name" value="GntK"/>
    <property type="match status" value="1"/>
</dbReference>
<gene>
    <name evidence="11" type="ORF">KDL01_14860</name>
</gene>
<dbReference type="InterPro" id="IPR027417">
    <property type="entry name" value="P-loop_NTPase"/>
</dbReference>
<feature type="region of interest" description="Disordered" evidence="10">
    <location>
        <begin position="1"/>
        <end position="65"/>
    </location>
</feature>
<evidence type="ECO:0000256" key="3">
    <source>
        <dbReference type="ARBA" id="ARBA00012054"/>
    </source>
</evidence>
<dbReference type="Pfam" id="PF13671">
    <property type="entry name" value="AAA_33"/>
    <property type="match status" value="1"/>
</dbReference>
<dbReference type="AlphaFoldDB" id="A0A941IQS9"/>
<keyword evidence="5 9" id="KW-0547">Nucleotide-binding</keyword>
<comment type="similarity">
    <text evidence="2 9">Belongs to the gluconokinase GntK/GntV family.</text>
</comment>
<reference evidence="11" key="1">
    <citation type="submission" date="2021-04" db="EMBL/GenBank/DDBJ databases">
        <title>Genome based classification of Actinospica acidithermotolerans sp. nov., an actinobacterium isolated from an Indonesian hot spring.</title>
        <authorList>
            <person name="Kusuma A.B."/>
            <person name="Putra K.E."/>
            <person name="Nafisah S."/>
            <person name="Loh J."/>
            <person name="Nouioui I."/>
            <person name="Goodfellow M."/>
        </authorList>
    </citation>
    <scope>NUCLEOTIDE SEQUENCE</scope>
    <source>
        <strain evidence="11">CSCA 57</strain>
    </source>
</reference>
<dbReference type="Proteomes" id="UP000675781">
    <property type="component" value="Unassembled WGS sequence"/>
</dbReference>
<dbReference type="EC" id="2.7.1.12" evidence="3 9"/>
<feature type="compositionally biased region" description="Pro residues" evidence="10">
    <location>
        <begin position="48"/>
        <end position="64"/>
    </location>
</feature>
<evidence type="ECO:0000256" key="8">
    <source>
        <dbReference type="ARBA" id="ARBA00048090"/>
    </source>
</evidence>
<proteinExistence type="inferred from homology"/>
<protein>
    <recommendedName>
        <fullName evidence="3 9">Gluconokinase</fullName>
        <ecNumber evidence="3 9">2.7.1.12</ecNumber>
    </recommendedName>
</protein>
<comment type="caution">
    <text evidence="11">The sequence shown here is derived from an EMBL/GenBank/DDBJ whole genome shotgun (WGS) entry which is preliminary data.</text>
</comment>
<dbReference type="SUPFAM" id="SSF52540">
    <property type="entry name" value="P-loop containing nucleoside triphosphate hydrolases"/>
    <property type="match status" value="1"/>
</dbReference>
<comment type="pathway">
    <text evidence="1">Carbohydrate acid metabolism.</text>
</comment>
<dbReference type="GO" id="GO:0005975">
    <property type="term" value="P:carbohydrate metabolic process"/>
    <property type="evidence" value="ECO:0007669"/>
    <property type="project" value="InterPro"/>
</dbReference>
<organism evidence="11 12">
    <name type="scientific">Actinospica durhamensis</name>
    <dbReference type="NCBI Taxonomy" id="1508375"/>
    <lineage>
        <taxon>Bacteria</taxon>
        <taxon>Bacillati</taxon>
        <taxon>Actinomycetota</taxon>
        <taxon>Actinomycetes</taxon>
        <taxon>Catenulisporales</taxon>
        <taxon>Actinospicaceae</taxon>
        <taxon>Actinospica</taxon>
    </lineage>
</organism>
<evidence type="ECO:0000256" key="7">
    <source>
        <dbReference type="ARBA" id="ARBA00022840"/>
    </source>
</evidence>
<keyword evidence="12" id="KW-1185">Reference proteome</keyword>
<comment type="catalytic activity">
    <reaction evidence="8 9">
        <text>D-gluconate + ATP = 6-phospho-D-gluconate + ADP + H(+)</text>
        <dbReference type="Rhea" id="RHEA:19433"/>
        <dbReference type="ChEBI" id="CHEBI:15378"/>
        <dbReference type="ChEBI" id="CHEBI:18391"/>
        <dbReference type="ChEBI" id="CHEBI:30616"/>
        <dbReference type="ChEBI" id="CHEBI:58759"/>
        <dbReference type="ChEBI" id="CHEBI:456216"/>
        <dbReference type="EC" id="2.7.1.12"/>
    </reaction>
</comment>
<dbReference type="GO" id="GO:0046316">
    <property type="term" value="F:gluconokinase activity"/>
    <property type="evidence" value="ECO:0007669"/>
    <property type="project" value="UniProtKB-EC"/>
</dbReference>
<dbReference type="PANTHER" id="PTHR43442:SF3">
    <property type="entry name" value="GLUCONOKINASE-RELATED"/>
    <property type="match status" value="1"/>
</dbReference>
<sequence length="244" mass="25994">MVCSGRRVLHSRRVTPVGPGPGRARAAGPCEPGRVSLGPLGNDDATPPATPQPPEPPPRPPDAPPAVVLIGVSGSGKTTVGALLARRLGWIFADGDRFHSPENIAKMTALKPLSDADRSPWLAQIGTWIDDEGVAGQACVVACSALKRVYRDVLRDGRPQVRLVYLVVPSERLRTRMLAREGHMFAADMLASQLAILERPIPDEGVYQVKSMPTAAQTVDAVLRVAHLEQFLAPGAEQPADSGF</sequence>
<evidence type="ECO:0000256" key="6">
    <source>
        <dbReference type="ARBA" id="ARBA00022777"/>
    </source>
</evidence>
<dbReference type="GO" id="GO:0005524">
    <property type="term" value="F:ATP binding"/>
    <property type="evidence" value="ECO:0007669"/>
    <property type="project" value="UniProtKB-KW"/>
</dbReference>
<dbReference type="EMBL" id="JAGSOG010000062">
    <property type="protein sequence ID" value="MBR7834552.1"/>
    <property type="molecule type" value="Genomic_DNA"/>
</dbReference>
<evidence type="ECO:0000256" key="4">
    <source>
        <dbReference type="ARBA" id="ARBA00022679"/>
    </source>
</evidence>
<keyword evidence="6 9" id="KW-0418">Kinase</keyword>
<evidence type="ECO:0000256" key="5">
    <source>
        <dbReference type="ARBA" id="ARBA00022741"/>
    </source>
</evidence>
<evidence type="ECO:0000256" key="1">
    <source>
        <dbReference type="ARBA" id="ARBA00004761"/>
    </source>
</evidence>
<accession>A0A941IQS9</accession>
<dbReference type="NCBIfam" id="TIGR01313">
    <property type="entry name" value="therm_gnt_kin"/>
    <property type="match status" value="1"/>
</dbReference>
<evidence type="ECO:0000313" key="11">
    <source>
        <dbReference type="EMBL" id="MBR7834552.1"/>
    </source>
</evidence>